<evidence type="ECO:0000256" key="2">
    <source>
        <dbReference type="ARBA" id="ARBA00023315"/>
    </source>
</evidence>
<feature type="domain" description="N-acetyltransferase" evidence="3">
    <location>
        <begin position="4"/>
        <end position="172"/>
    </location>
</feature>
<dbReference type="PANTHER" id="PTHR43877">
    <property type="entry name" value="AMINOALKYLPHOSPHONATE N-ACETYLTRANSFERASE-RELATED-RELATED"/>
    <property type="match status" value="1"/>
</dbReference>
<dbReference type="Proteomes" id="UP000252884">
    <property type="component" value="Unassembled WGS sequence"/>
</dbReference>
<dbReference type="EMBL" id="QPJK01000001">
    <property type="protein sequence ID" value="RCW76514.1"/>
    <property type="molecule type" value="Genomic_DNA"/>
</dbReference>
<dbReference type="CDD" id="cd04301">
    <property type="entry name" value="NAT_SF"/>
    <property type="match status" value="1"/>
</dbReference>
<keyword evidence="5" id="KW-1185">Reference proteome</keyword>
<organism evidence="4 5">
    <name type="scientific">Pseudorhodoferax soli</name>
    <dbReference type="NCBI Taxonomy" id="545864"/>
    <lineage>
        <taxon>Bacteria</taxon>
        <taxon>Pseudomonadati</taxon>
        <taxon>Pseudomonadota</taxon>
        <taxon>Betaproteobacteria</taxon>
        <taxon>Burkholderiales</taxon>
        <taxon>Comamonadaceae</taxon>
    </lineage>
</organism>
<dbReference type="InterPro" id="IPR016181">
    <property type="entry name" value="Acyl_CoA_acyltransferase"/>
</dbReference>
<protein>
    <submittedName>
        <fullName evidence="4">L-amino acid N-acyltransferase YncA</fullName>
    </submittedName>
</protein>
<sequence length="172" mass="19231">MSFYEVRPAEKRDAQAIVDVHAAATLAAYAGIVPEELLNAQPVAKRLQQWREAIEFGDPQVYLARADGKVVGFVAFDRSRDKGTKPTVGEVWAIHVLPEHWGKGAGLALWDAAREGLDVEGCTSVTVWIPLRNERALRFFDLAGFKRELNTARTTPFGDIRIEEMRLKRAVD</sequence>
<dbReference type="AlphaFoldDB" id="A0A368YEA2"/>
<evidence type="ECO:0000313" key="4">
    <source>
        <dbReference type="EMBL" id="RCW76514.1"/>
    </source>
</evidence>
<dbReference type="PROSITE" id="PS51186">
    <property type="entry name" value="GNAT"/>
    <property type="match status" value="1"/>
</dbReference>
<dbReference type="OrthoDB" id="8595358at2"/>
<evidence type="ECO:0000256" key="1">
    <source>
        <dbReference type="ARBA" id="ARBA00022679"/>
    </source>
</evidence>
<dbReference type="Gene3D" id="3.40.630.30">
    <property type="match status" value="1"/>
</dbReference>
<name>A0A368YEA2_9BURK</name>
<keyword evidence="2 4" id="KW-0012">Acyltransferase</keyword>
<keyword evidence="1 4" id="KW-0808">Transferase</keyword>
<reference evidence="4 5" key="1">
    <citation type="submission" date="2018-07" db="EMBL/GenBank/DDBJ databases">
        <title>Genomic Encyclopedia of Type Strains, Phase IV (KMG-IV): sequencing the most valuable type-strain genomes for metagenomic binning, comparative biology and taxonomic classification.</title>
        <authorList>
            <person name="Goeker M."/>
        </authorList>
    </citation>
    <scope>NUCLEOTIDE SEQUENCE [LARGE SCALE GENOMIC DNA]</scope>
    <source>
        <strain evidence="4 5">DSM 21634</strain>
    </source>
</reference>
<evidence type="ECO:0000259" key="3">
    <source>
        <dbReference type="PROSITE" id="PS51186"/>
    </source>
</evidence>
<dbReference type="SUPFAM" id="SSF55729">
    <property type="entry name" value="Acyl-CoA N-acyltransferases (Nat)"/>
    <property type="match status" value="1"/>
</dbReference>
<comment type="caution">
    <text evidence="4">The sequence shown here is derived from an EMBL/GenBank/DDBJ whole genome shotgun (WGS) entry which is preliminary data.</text>
</comment>
<dbReference type="RefSeq" id="WP_114466566.1">
    <property type="nucleotide sequence ID" value="NZ_QPJK01000001.1"/>
</dbReference>
<dbReference type="InterPro" id="IPR000182">
    <property type="entry name" value="GNAT_dom"/>
</dbReference>
<gene>
    <name evidence="4" type="ORF">DES41_1011120</name>
</gene>
<dbReference type="GO" id="GO:0016747">
    <property type="term" value="F:acyltransferase activity, transferring groups other than amino-acyl groups"/>
    <property type="evidence" value="ECO:0007669"/>
    <property type="project" value="InterPro"/>
</dbReference>
<evidence type="ECO:0000313" key="5">
    <source>
        <dbReference type="Proteomes" id="UP000252884"/>
    </source>
</evidence>
<accession>A0A368YEA2</accession>
<dbReference type="InterPro" id="IPR050832">
    <property type="entry name" value="Bact_Acetyltransf"/>
</dbReference>
<proteinExistence type="predicted"/>
<dbReference type="Pfam" id="PF00583">
    <property type="entry name" value="Acetyltransf_1"/>
    <property type="match status" value="1"/>
</dbReference>